<dbReference type="STRING" id="74649.A0A2P6S0S5"/>
<evidence type="ECO:0000256" key="1">
    <source>
        <dbReference type="ARBA" id="ARBA00022737"/>
    </source>
</evidence>
<comment type="caution">
    <text evidence="3">The sequence shown here is derived from an EMBL/GenBank/DDBJ whole genome shotgun (WGS) entry which is preliminary data.</text>
</comment>
<dbReference type="PROSITE" id="PS51375">
    <property type="entry name" value="PPR"/>
    <property type="match status" value="1"/>
</dbReference>
<dbReference type="AlphaFoldDB" id="A0A2P6S0S5"/>
<name>A0A2P6S0S5_ROSCH</name>
<evidence type="ECO:0000313" key="3">
    <source>
        <dbReference type="EMBL" id="PRQ52290.1"/>
    </source>
</evidence>
<dbReference type="InterPro" id="IPR011990">
    <property type="entry name" value="TPR-like_helical_dom_sf"/>
</dbReference>
<protein>
    <submittedName>
        <fullName evidence="3">Putative pentatricopeptide</fullName>
    </submittedName>
</protein>
<proteinExistence type="predicted"/>
<dbReference type="Proteomes" id="UP000238479">
    <property type="component" value="Chromosome 2"/>
</dbReference>
<dbReference type="OMA" id="HAKSHRN"/>
<dbReference type="InterPro" id="IPR050421">
    <property type="entry name" value="PPR"/>
</dbReference>
<organism evidence="3 4">
    <name type="scientific">Rosa chinensis</name>
    <name type="common">China rose</name>
    <dbReference type="NCBI Taxonomy" id="74649"/>
    <lineage>
        <taxon>Eukaryota</taxon>
        <taxon>Viridiplantae</taxon>
        <taxon>Streptophyta</taxon>
        <taxon>Embryophyta</taxon>
        <taxon>Tracheophyta</taxon>
        <taxon>Spermatophyta</taxon>
        <taxon>Magnoliopsida</taxon>
        <taxon>eudicotyledons</taxon>
        <taxon>Gunneridae</taxon>
        <taxon>Pentapetalae</taxon>
        <taxon>rosids</taxon>
        <taxon>fabids</taxon>
        <taxon>Rosales</taxon>
        <taxon>Rosaceae</taxon>
        <taxon>Rosoideae</taxon>
        <taxon>Rosoideae incertae sedis</taxon>
        <taxon>Rosa</taxon>
    </lineage>
</organism>
<dbReference type="NCBIfam" id="TIGR00756">
    <property type="entry name" value="PPR"/>
    <property type="match status" value="2"/>
</dbReference>
<accession>A0A2P6S0S5</accession>
<gene>
    <name evidence="3" type="ORF">RchiOBHm_Chr2g0153841</name>
</gene>
<evidence type="ECO:0000313" key="4">
    <source>
        <dbReference type="Proteomes" id="UP000238479"/>
    </source>
</evidence>
<dbReference type="PANTHER" id="PTHR47928:SF146">
    <property type="entry name" value="DYW DOMAIN-CONTAINING PROTEIN"/>
    <property type="match status" value="1"/>
</dbReference>
<dbReference type="PANTHER" id="PTHR47928">
    <property type="entry name" value="REPEAT-CONTAINING PROTEIN, PUTATIVE-RELATED"/>
    <property type="match status" value="1"/>
</dbReference>
<dbReference type="Gramene" id="PRQ52290">
    <property type="protein sequence ID" value="PRQ52290"/>
    <property type="gene ID" value="RchiOBHm_Chr2g0153841"/>
</dbReference>
<sequence>MLKMVGLVMHAKSHRNLVSWNTTIAGYVHNNEVERAYGLFVRMPERDLFSWTLMITCCTRNGELERARGLFNLLPDKRDAACWNAMSAGYAKKGRSDEMRAKNLVS</sequence>
<keyword evidence="1" id="KW-0677">Repeat</keyword>
<evidence type="ECO:0000256" key="2">
    <source>
        <dbReference type="PROSITE-ProRule" id="PRU00708"/>
    </source>
</evidence>
<dbReference type="Gene3D" id="1.25.40.10">
    <property type="entry name" value="Tetratricopeptide repeat domain"/>
    <property type="match status" value="1"/>
</dbReference>
<feature type="repeat" description="PPR" evidence="2">
    <location>
        <begin position="16"/>
        <end position="50"/>
    </location>
</feature>
<reference evidence="3 4" key="1">
    <citation type="journal article" date="2018" name="Nat. Genet.">
        <title>The Rosa genome provides new insights in the design of modern roses.</title>
        <authorList>
            <person name="Bendahmane M."/>
        </authorList>
    </citation>
    <scope>NUCLEOTIDE SEQUENCE [LARGE SCALE GENOMIC DNA]</scope>
    <source>
        <strain evidence="4">cv. Old Blush</strain>
    </source>
</reference>
<dbReference type="EMBL" id="PDCK01000040">
    <property type="protein sequence ID" value="PRQ52290.1"/>
    <property type="molecule type" value="Genomic_DNA"/>
</dbReference>
<keyword evidence="4" id="KW-1185">Reference proteome</keyword>
<dbReference type="InterPro" id="IPR002885">
    <property type="entry name" value="PPR_rpt"/>
</dbReference>
<dbReference type="Pfam" id="PF01535">
    <property type="entry name" value="PPR"/>
    <property type="match status" value="3"/>
</dbReference>